<dbReference type="InterPro" id="IPR012675">
    <property type="entry name" value="Beta-grasp_dom_sf"/>
</dbReference>
<dbReference type="OrthoDB" id="5870821at2759"/>
<dbReference type="InParanoid" id="E4XHN9"/>
<keyword evidence="2" id="KW-1185">Reference proteome</keyword>
<evidence type="ECO:0000313" key="2">
    <source>
        <dbReference type="Proteomes" id="UP000001307"/>
    </source>
</evidence>
<dbReference type="InterPro" id="IPR018163">
    <property type="entry name" value="Thr/Ala-tRNA-synth_IIc_edit"/>
</dbReference>
<organism evidence="1 2">
    <name type="scientific">Oikopleura dioica</name>
    <name type="common">Tunicate</name>
    <dbReference type="NCBI Taxonomy" id="34765"/>
    <lineage>
        <taxon>Eukaryota</taxon>
        <taxon>Metazoa</taxon>
        <taxon>Chordata</taxon>
        <taxon>Tunicata</taxon>
        <taxon>Appendicularia</taxon>
        <taxon>Copelata</taxon>
        <taxon>Oikopleuridae</taxon>
        <taxon>Oikopleura</taxon>
    </lineage>
</organism>
<name>E4XHN9_OIKDI</name>
<dbReference type="FunCoup" id="E4XHN9">
    <property type="interactions" value="410"/>
</dbReference>
<sequence>MNRCFVRFHSLKTRAALNRTFDKVHISVKGNKYNDDYNCMMNRGISTPLDVAEKISLRKAQSAVLAIVRPKEESLAEGDDFLFSEEYRETPVAIDINQPLEYSCNLDILSFKNASCQELDFYDEVSRAYWRTCTFLLGHAMKSAFSESFGNLSSVESLDSSVESGSFGVRIAFENDVSTWSRSEIDLQKLTRHCRNILNSSITLNLIGENAYSIDGTEASFDGPLIQSLSQIGNFAVTSITRAENGYFEILGTSLPAEFGTNHVVFGILEQKSKSLAEKNFEMRRKLHEKTLANLAKDETLLYKQWTGSYQTSDNVEIDLTGNENAEMSGLSNIIKSSAPAPNHELNKQYREFEVGRKFLRTRQALNVATAYKLRSIFKNGKFENSVYSDETKQ</sequence>
<protein>
    <submittedName>
        <fullName evidence="1">Uncharacterized protein</fullName>
    </submittedName>
</protein>
<dbReference type="AlphaFoldDB" id="E4XHN9"/>
<dbReference type="Gene3D" id="3.10.20.30">
    <property type="match status" value="1"/>
</dbReference>
<dbReference type="EMBL" id="FN653052">
    <property type="protein sequence ID" value="CBY19596.1"/>
    <property type="molecule type" value="Genomic_DNA"/>
</dbReference>
<evidence type="ECO:0000313" key="1">
    <source>
        <dbReference type="EMBL" id="CBY19596.1"/>
    </source>
</evidence>
<accession>E4XHN9</accession>
<gene>
    <name evidence="1" type="ORF">GSOID_T00011020001</name>
</gene>
<reference evidence="1 2" key="1">
    <citation type="journal article" date="2010" name="Science">
        <title>Plasticity of animal genome architecture unmasked by rapid evolution of a pelagic tunicate.</title>
        <authorList>
            <person name="Denoeud F."/>
            <person name="Henriet S."/>
            <person name="Mungpakdee S."/>
            <person name="Aury J.M."/>
            <person name="Da Silva C."/>
            <person name="Brinkmann H."/>
            <person name="Mikhaleva J."/>
            <person name="Olsen L.C."/>
            <person name="Jubin C."/>
            <person name="Canestro C."/>
            <person name="Bouquet J.M."/>
            <person name="Danks G."/>
            <person name="Poulain J."/>
            <person name="Campsteijn C."/>
            <person name="Adamski M."/>
            <person name="Cross I."/>
            <person name="Yadetie F."/>
            <person name="Muffato M."/>
            <person name="Louis A."/>
            <person name="Butcher S."/>
            <person name="Tsagkogeorga G."/>
            <person name="Konrad A."/>
            <person name="Singh S."/>
            <person name="Jensen M.F."/>
            <person name="Cong E.H."/>
            <person name="Eikeseth-Otteraa H."/>
            <person name="Noel B."/>
            <person name="Anthouard V."/>
            <person name="Porcel B.M."/>
            <person name="Kachouri-Lafond R."/>
            <person name="Nishino A."/>
            <person name="Ugolini M."/>
            <person name="Chourrout P."/>
            <person name="Nishida H."/>
            <person name="Aasland R."/>
            <person name="Huzurbazar S."/>
            <person name="Westhof E."/>
            <person name="Delsuc F."/>
            <person name="Lehrach H."/>
            <person name="Reinhardt R."/>
            <person name="Weissenbach J."/>
            <person name="Roy S.W."/>
            <person name="Artiguenave F."/>
            <person name="Postlethwait J.H."/>
            <person name="Manak J.R."/>
            <person name="Thompson E.M."/>
            <person name="Jaillon O."/>
            <person name="Du Pasquier L."/>
            <person name="Boudinot P."/>
            <person name="Liberles D.A."/>
            <person name="Volff J.N."/>
            <person name="Philippe H."/>
            <person name="Lenhard B."/>
            <person name="Roest Crollius H."/>
            <person name="Wincker P."/>
            <person name="Chourrout D."/>
        </authorList>
    </citation>
    <scope>NUCLEOTIDE SEQUENCE [LARGE SCALE GENOMIC DNA]</scope>
</reference>
<dbReference type="Proteomes" id="UP000001307">
    <property type="component" value="Unassembled WGS sequence"/>
</dbReference>
<proteinExistence type="predicted"/>
<dbReference type="GO" id="GO:0000166">
    <property type="term" value="F:nucleotide binding"/>
    <property type="evidence" value="ECO:0007669"/>
    <property type="project" value="InterPro"/>
</dbReference>
<dbReference type="SUPFAM" id="SSF55186">
    <property type="entry name" value="ThrRS/AlaRS common domain"/>
    <property type="match status" value="1"/>
</dbReference>